<dbReference type="AlphaFoldDB" id="A0A0A9FZY5"/>
<evidence type="ECO:0000313" key="2">
    <source>
        <dbReference type="EMBL" id="JAE16774.1"/>
    </source>
</evidence>
<feature type="compositionally biased region" description="Low complexity" evidence="1">
    <location>
        <begin position="83"/>
        <end position="103"/>
    </location>
</feature>
<organism evidence="2">
    <name type="scientific">Arundo donax</name>
    <name type="common">Giant reed</name>
    <name type="synonym">Donax arundinaceus</name>
    <dbReference type="NCBI Taxonomy" id="35708"/>
    <lineage>
        <taxon>Eukaryota</taxon>
        <taxon>Viridiplantae</taxon>
        <taxon>Streptophyta</taxon>
        <taxon>Embryophyta</taxon>
        <taxon>Tracheophyta</taxon>
        <taxon>Spermatophyta</taxon>
        <taxon>Magnoliopsida</taxon>
        <taxon>Liliopsida</taxon>
        <taxon>Poales</taxon>
        <taxon>Poaceae</taxon>
        <taxon>PACMAD clade</taxon>
        <taxon>Arundinoideae</taxon>
        <taxon>Arundineae</taxon>
        <taxon>Arundo</taxon>
    </lineage>
</organism>
<accession>A0A0A9FZY5</accession>
<feature type="compositionally biased region" description="Basic and acidic residues" evidence="1">
    <location>
        <begin position="39"/>
        <end position="48"/>
    </location>
</feature>
<proteinExistence type="predicted"/>
<name>A0A0A9FZY5_ARUDO</name>
<feature type="region of interest" description="Disordered" evidence="1">
    <location>
        <begin position="79"/>
        <end position="103"/>
    </location>
</feature>
<evidence type="ECO:0000256" key="1">
    <source>
        <dbReference type="SAM" id="MobiDB-lite"/>
    </source>
</evidence>
<dbReference type="EMBL" id="GBRH01181122">
    <property type="protein sequence ID" value="JAE16774.1"/>
    <property type="molecule type" value="Transcribed_RNA"/>
</dbReference>
<reference evidence="2" key="2">
    <citation type="journal article" date="2015" name="Data Brief">
        <title>Shoot transcriptome of the giant reed, Arundo donax.</title>
        <authorList>
            <person name="Barrero R.A."/>
            <person name="Guerrero F.D."/>
            <person name="Moolhuijzen P."/>
            <person name="Goolsby J.A."/>
            <person name="Tidwell J."/>
            <person name="Bellgard S.E."/>
            <person name="Bellgard M.I."/>
        </authorList>
    </citation>
    <scope>NUCLEOTIDE SEQUENCE</scope>
    <source>
        <tissue evidence="2">Shoot tissue taken approximately 20 cm above the soil surface</tissue>
    </source>
</reference>
<reference evidence="2" key="1">
    <citation type="submission" date="2014-09" db="EMBL/GenBank/DDBJ databases">
        <authorList>
            <person name="Magalhaes I.L.F."/>
            <person name="Oliveira U."/>
            <person name="Santos F.R."/>
            <person name="Vidigal T.H.D.A."/>
            <person name="Brescovit A.D."/>
            <person name="Santos A.J."/>
        </authorList>
    </citation>
    <scope>NUCLEOTIDE SEQUENCE</scope>
    <source>
        <tissue evidence="2">Shoot tissue taken approximately 20 cm above the soil surface</tissue>
    </source>
</reference>
<protein>
    <submittedName>
        <fullName evidence="2">Uncharacterized protein</fullName>
    </submittedName>
</protein>
<sequence length="103" mass="11618">MGCYCNCVAANSTLEPWKSATKQPPWRFVQGRTNCESRIDHNTKEHHPYPAPTVRDSQGEGECNAGGIDRHHKCYEFHGTLSGGRLPHPQQHQHQGQRSSKRA</sequence>
<feature type="region of interest" description="Disordered" evidence="1">
    <location>
        <begin position="39"/>
        <end position="65"/>
    </location>
</feature>